<keyword evidence="10 21" id="KW-0067">ATP-binding</keyword>
<dbReference type="GO" id="GO:0005829">
    <property type="term" value="C:cytosol"/>
    <property type="evidence" value="ECO:0007669"/>
    <property type="project" value="TreeGrafter"/>
</dbReference>
<dbReference type="SUPFAM" id="SSF55681">
    <property type="entry name" value="Class II aaRS and biotin synthetases"/>
    <property type="match status" value="1"/>
</dbReference>
<dbReference type="HAMAP" id="MF_00252">
    <property type="entry name" value="Lys_tRNA_synth_class2"/>
    <property type="match status" value="1"/>
</dbReference>
<keyword evidence="15 21" id="KW-0030">Aminoacyl-tRNA synthetase</keyword>
<dbReference type="Pfam" id="PF00152">
    <property type="entry name" value="tRNA-synt_2"/>
    <property type="match status" value="1"/>
</dbReference>
<dbReference type="InterPro" id="IPR002313">
    <property type="entry name" value="Lys-tRNA-ligase_II"/>
</dbReference>
<evidence type="ECO:0000256" key="12">
    <source>
        <dbReference type="ARBA" id="ARBA00022989"/>
    </source>
</evidence>
<feature type="binding site" evidence="21">
    <location>
        <position position="654"/>
    </location>
    <ligand>
        <name>Mg(2+)</name>
        <dbReference type="ChEBI" id="CHEBI:18420"/>
        <label>1</label>
    </ligand>
</feature>
<evidence type="ECO:0000256" key="18">
    <source>
        <dbReference type="ARBA" id="ARBA00024681"/>
    </source>
</evidence>
<keyword evidence="14" id="KW-0472">Membrane</keyword>
<comment type="similarity">
    <text evidence="21">Belongs to the class-II aminoacyl-tRNA synthetase family.</text>
</comment>
<keyword evidence="11 21" id="KW-0460">Magnesium</keyword>
<dbReference type="GO" id="GO:0004824">
    <property type="term" value="F:lysine-tRNA ligase activity"/>
    <property type="evidence" value="ECO:0007669"/>
    <property type="project" value="UniProtKB-UniRule"/>
</dbReference>
<evidence type="ECO:0000256" key="14">
    <source>
        <dbReference type="ARBA" id="ARBA00023136"/>
    </source>
</evidence>
<dbReference type="AlphaFoldDB" id="A0A916WY46"/>
<evidence type="ECO:0000259" key="23">
    <source>
        <dbReference type="PROSITE" id="PS50862"/>
    </source>
</evidence>
<dbReference type="InterPro" id="IPR012340">
    <property type="entry name" value="NA-bd_OB-fold"/>
</dbReference>
<dbReference type="GO" id="GO:0005524">
    <property type="term" value="F:ATP binding"/>
    <property type="evidence" value="ECO:0007669"/>
    <property type="project" value="UniProtKB-UniRule"/>
</dbReference>
<dbReference type="GO" id="GO:0006629">
    <property type="term" value="P:lipid metabolic process"/>
    <property type="evidence" value="ECO:0007669"/>
    <property type="project" value="UniProtKB-KW"/>
</dbReference>
<keyword evidence="12" id="KW-1133">Transmembrane helix</keyword>
<dbReference type="NCBIfam" id="NF002821">
    <property type="entry name" value="PRK02983.1"/>
    <property type="match status" value="1"/>
</dbReference>
<dbReference type="PROSITE" id="PS50862">
    <property type="entry name" value="AA_TRNA_LIGASE_II"/>
    <property type="match status" value="1"/>
</dbReference>
<dbReference type="RefSeq" id="WP_268235494.1">
    <property type="nucleotide sequence ID" value="NZ_BMGC01000033.1"/>
</dbReference>
<evidence type="ECO:0000313" key="24">
    <source>
        <dbReference type="EMBL" id="GGB42918.1"/>
    </source>
</evidence>
<keyword evidence="5 21" id="KW-0436">Ligase</keyword>
<feature type="domain" description="Aminoacyl-transfer RNA synthetases class-II family profile" evidence="23">
    <location>
        <begin position="427"/>
        <end position="741"/>
    </location>
</feature>
<dbReference type="GO" id="GO:0000049">
    <property type="term" value="F:tRNA binding"/>
    <property type="evidence" value="ECO:0007669"/>
    <property type="project" value="TreeGrafter"/>
</dbReference>
<dbReference type="InterPro" id="IPR004364">
    <property type="entry name" value="Aa-tRNA-synt_II"/>
</dbReference>
<keyword evidence="6" id="KW-0808">Transferase</keyword>
<sequence>MRQAVNRVTAAGYTYTIRRHSELSADELDTLAQLAEKWRGEETERGFSMALNRVGDPADGRCLVITALDAEGEIRGFLSFVPWGQRGISLDLMRRDKSAENGLNEYMVASLVASSGQVGIRRISLNFAVFRSVFSEAEKVGAGPMTRLLDSVLGFFSKFYQLETLYRSNDKYRPAWVPRTLCYSPTLTVMRAAIAVGTAEGFLPQVGPKFLVGEQTPLEQPRRDPEFYEQTAADENEARTVCAPTRRLNDQQRARLEKLTSLAEYGLPAYPVSVARTASIAQVREAAGSLPPDTRTDRVVSVVGRVGAVRDFGRLVFADLTEDGASIQAVSSCRGESGEDVPPAHRAFGDTVDSGDLISVTGPVFTTRSGELSIDVTAWEMAAKCLNPMPRPGATLADDVRVRNRTLDLLTNHRAVELLTKRSQAVRAMRDVLVGRGFNEVETPMLQTVHGGAAARPFTTHINAYDMDLFLRIAPELFLKRLAVAGMGKIFELNRNFRNEGADATHNPEFTSMEAYEAFGDYFTMRDLTREIILAMAVAINGAPVARRRTEDGRVDEVDLSGPWPSITVHEAVSRATSSTVTSQTSAQGLAGICAAHDVPVTPDMPAGKMVMELYEALVEKQTRFPTFYFDFPVEVSPLARRHRDDPALTEQWDLVGFGAELGTAYSELTDPVDQRNRLTEQSLAAAGGDPEAMALDEDFLNALSYGMPPTGGLGLGVDRLIMMLAGVPIRPTLAFPFVKPKD</sequence>
<keyword evidence="21" id="KW-0648">Protein biosynthesis</keyword>
<dbReference type="InterPro" id="IPR045864">
    <property type="entry name" value="aa-tRNA-synth_II/BPL/LPL"/>
</dbReference>
<evidence type="ECO:0000256" key="5">
    <source>
        <dbReference type="ARBA" id="ARBA00022598"/>
    </source>
</evidence>
<dbReference type="CDD" id="cd04322">
    <property type="entry name" value="LysRS_N"/>
    <property type="match status" value="1"/>
</dbReference>
<evidence type="ECO:0000256" key="2">
    <source>
        <dbReference type="ARBA" id="ARBA00005270"/>
    </source>
</evidence>
<dbReference type="NCBIfam" id="NF001756">
    <property type="entry name" value="PRK00484.1"/>
    <property type="match status" value="1"/>
</dbReference>
<comment type="function">
    <text evidence="18">Catalyzes the production of L-lysyl-tRNA(Lys)transfer and the transfer of a lysyl group from L-lysyl-tRNA(Lys) to membrane-bound phosphatidylglycerol (PG), which produces lysylphosphatidylglycerol (LPG), one of the components of the bacterial membrane with a positive net charge. LPG synthesis contributes to the resistance to cationic antimicrobial peptides (CAMPs) and likely protects M.tuberculosis against the CAMPs produced by competiting microorganisms (bacteriocins). In fact, the modification of anionic phosphatidylglycerol with positively charged L-lysine results in repulsion of the peptides.</text>
</comment>
<dbReference type="GO" id="GO:0050071">
    <property type="term" value="F:phosphatidylglycerol lysyltransferase activity"/>
    <property type="evidence" value="ECO:0007669"/>
    <property type="project" value="UniProtKB-EC"/>
</dbReference>
<keyword evidence="25" id="KW-1185">Reference proteome</keyword>
<evidence type="ECO:0000256" key="1">
    <source>
        <dbReference type="ARBA" id="ARBA00004651"/>
    </source>
</evidence>
<dbReference type="InterPro" id="IPR004365">
    <property type="entry name" value="NA-bd_OB_tRNA"/>
</dbReference>
<comment type="cofactor">
    <cofactor evidence="21 22">
        <name>Mg(2+)</name>
        <dbReference type="ChEBI" id="CHEBI:18420"/>
    </cofactor>
    <text evidence="21 22">Binds 3 Mg(2+) ions per subunit.</text>
</comment>
<evidence type="ECO:0000256" key="10">
    <source>
        <dbReference type="ARBA" id="ARBA00022840"/>
    </source>
</evidence>
<evidence type="ECO:0000256" key="4">
    <source>
        <dbReference type="ARBA" id="ARBA00022475"/>
    </source>
</evidence>
<dbReference type="EMBL" id="BMGC01000033">
    <property type="protein sequence ID" value="GGB42918.1"/>
    <property type="molecule type" value="Genomic_DNA"/>
</dbReference>
<evidence type="ECO:0000256" key="6">
    <source>
        <dbReference type="ARBA" id="ARBA00022679"/>
    </source>
</evidence>
<reference evidence="24" key="2">
    <citation type="submission" date="2020-09" db="EMBL/GenBank/DDBJ databases">
        <authorList>
            <person name="Sun Q."/>
            <person name="Zhou Y."/>
        </authorList>
    </citation>
    <scope>NUCLEOTIDE SEQUENCE</scope>
    <source>
        <strain evidence="24">CGMCC 1.12827</strain>
    </source>
</reference>
<dbReference type="Gene3D" id="3.30.930.10">
    <property type="entry name" value="Bira Bifunctional Protein, Domain 2"/>
    <property type="match status" value="1"/>
</dbReference>
<dbReference type="Pfam" id="PF09924">
    <property type="entry name" value="LPG_synthase_C"/>
    <property type="match status" value="1"/>
</dbReference>
<evidence type="ECO:0000256" key="16">
    <source>
        <dbReference type="ARBA" id="ARBA00023251"/>
    </source>
</evidence>
<evidence type="ECO:0000256" key="7">
    <source>
        <dbReference type="ARBA" id="ARBA00022692"/>
    </source>
</evidence>
<evidence type="ECO:0000256" key="13">
    <source>
        <dbReference type="ARBA" id="ARBA00023098"/>
    </source>
</evidence>
<keyword evidence="16" id="KW-0046">Antibiotic resistance</keyword>
<keyword evidence="9 21" id="KW-0547">Nucleotide-binding</keyword>
<dbReference type="GO" id="GO:0046677">
    <property type="term" value="P:response to antibiotic"/>
    <property type="evidence" value="ECO:0007669"/>
    <property type="project" value="UniProtKB-KW"/>
</dbReference>
<dbReference type="EC" id="6.1.1.6" evidence="21"/>
<protein>
    <recommendedName>
        <fullName evidence="21">Lysine--tRNA ligase</fullName>
        <ecNumber evidence="21">6.1.1.6</ecNumber>
    </recommendedName>
    <alternativeName>
        <fullName evidence="21">Lysyl-tRNA synthetase</fullName>
        <shortName evidence="21">LysRS</shortName>
    </alternativeName>
</protein>
<keyword evidence="17" id="KW-0511">Multifunctional enzyme</keyword>
<dbReference type="GO" id="GO:0005886">
    <property type="term" value="C:plasma membrane"/>
    <property type="evidence" value="ECO:0007669"/>
    <property type="project" value="UniProtKB-SubCell"/>
</dbReference>
<dbReference type="GO" id="GO:0006430">
    <property type="term" value="P:lysyl-tRNA aminoacylation"/>
    <property type="evidence" value="ECO:0007669"/>
    <property type="project" value="UniProtKB-UniRule"/>
</dbReference>
<organism evidence="24 25">
    <name type="scientific">Gordonia jinhuaensis</name>
    <dbReference type="NCBI Taxonomy" id="1517702"/>
    <lineage>
        <taxon>Bacteria</taxon>
        <taxon>Bacillati</taxon>
        <taxon>Actinomycetota</taxon>
        <taxon>Actinomycetes</taxon>
        <taxon>Mycobacteriales</taxon>
        <taxon>Gordoniaceae</taxon>
        <taxon>Gordonia</taxon>
    </lineage>
</organism>
<keyword evidence="13" id="KW-0443">Lipid metabolism</keyword>
<proteinExistence type="inferred from homology"/>
<comment type="subcellular location">
    <subcellularLocation>
        <location evidence="1">Cell membrane</location>
        <topology evidence="1">Multi-pass membrane protein</topology>
    </subcellularLocation>
    <subcellularLocation>
        <location evidence="21">Cytoplasm</location>
    </subcellularLocation>
</comment>
<keyword evidence="21" id="KW-0963">Cytoplasm</keyword>
<dbReference type="InterPro" id="IPR006195">
    <property type="entry name" value="aa-tRNA-synth_II"/>
</dbReference>
<comment type="subunit">
    <text evidence="21">Homodimer.</text>
</comment>
<dbReference type="SUPFAM" id="SSF50249">
    <property type="entry name" value="Nucleic acid-binding proteins"/>
    <property type="match status" value="1"/>
</dbReference>
<dbReference type="PRINTS" id="PR00982">
    <property type="entry name" value="TRNASYNTHLYS"/>
</dbReference>
<gene>
    <name evidence="21" type="primary">lysS</name>
    <name evidence="24" type="ORF">GCM10011489_33020</name>
</gene>
<evidence type="ECO:0000256" key="19">
    <source>
        <dbReference type="ARBA" id="ARBA00047540"/>
    </source>
</evidence>
<keyword evidence="7" id="KW-0812">Transmembrane</keyword>
<dbReference type="InterPro" id="IPR044136">
    <property type="entry name" value="Lys-tRNA-ligase_II_N"/>
</dbReference>
<evidence type="ECO:0000313" key="25">
    <source>
        <dbReference type="Proteomes" id="UP000621454"/>
    </source>
</evidence>
<comment type="similarity">
    <text evidence="2">In the N-terminal section; belongs to the LPG synthetase family.</text>
</comment>
<evidence type="ECO:0000256" key="8">
    <source>
        <dbReference type="ARBA" id="ARBA00022723"/>
    </source>
</evidence>
<dbReference type="PANTHER" id="PTHR42918:SF15">
    <property type="entry name" value="LYSINE--TRNA LIGASE, CHLOROPLASTIC_MITOCHONDRIAL"/>
    <property type="match status" value="1"/>
</dbReference>
<feature type="binding site" evidence="21">
    <location>
        <position position="661"/>
    </location>
    <ligand>
        <name>Mg(2+)</name>
        <dbReference type="ChEBI" id="CHEBI:18420"/>
        <label>1</label>
    </ligand>
</feature>
<dbReference type="Proteomes" id="UP000621454">
    <property type="component" value="Unassembled WGS sequence"/>
</dbReference>
<dbReference type="InterPro" id="IPR024320">
    <property type="entry name" value="LPG_synthase_C"/>
</dbReference>
<evidence type="ECO:0000256" key="3">
    <source>
        <dbReference type="ARBA" id="ARBA00009968"/>
    </source>
</evidence>
<evidence type="ECO:0000256" key="20">
    <source>
        <dbReference type="ARBA" id="ARBA00048573"/>
    </source>
</evidence>
<dbReference type="PANTHER" id="PTHR42918">
    <property type="entry name" value="LYSYL-TRNA SYNTHETASE"/>
    <property type="match status" value="1"/>
</dbReference>
<accession>A0A916WY46</accession>
<evidence type="ECO:0000256" key="22">
    <source>
        <dbReference type="RuleBase" id="RU000336"/>
    </source>
</evidence>
<evidence type="ECO:0000256" key="17">
    <source>
        <dbReference type="ARBA" id="ARBA00023268"/>
    </source>
</evidence>
<feature type="binding site" evidence="21">
    <location>
        <position position="661"/>
    </location>
    <ligand>
        <name>Mg(2+)</name>
        <dbReference type="ChEBI" id="CHEBI:18420"/>
        <label>2</label>
    </ligand>
</feature>
<comment type="catalytic activity">
    <reaction evidence="20 21 22">
        <text>tRNA(Lys) + L-lysine + ATP = L-lysyl-tRNA(Lys) + AMP + diphosphate</text>
        <dbReference type="Rhea" id="RHEA:20792"/>
        <dbReference type="Rhea" id="RHEA-COMP:9696"/>
        <dbReference type="Rhea" id="RHEA-COMP:9697"/>
        <dbReference type="ChEBI" id="CHEBI:30616"/>
        <dbReference type="ChEBI" id="CHEBI:32551"/>
        <dbReference type="ChEBI" id="CHEBI:33019"/>
        <dbReference type="ChEBI" id="CHEBI:78442"/>
        <dbReference type="ChEBI" id="CHEBI:78529"/>
        <dbReference type="ChEBI" id="CHEBI:456215"/>
        <dbReference type="EC" id="6.1.1.6"/>
    </reaction>
</comment>
<evidence type="ECO:0000256" key="9">
    <source>
        <dbReference type="ARBA" id="ARBA00022741"/>
    </source>
</evidence>
<evidence type="ECO:0000256" key="21">
    <source>
        <dbReference type="HAMAP-Rule" id="MF_00252"/>
    </source>
</evidence>
<dbReference type="InterPro" id="IPR018149">
    <property type="entry name" value="Lys-tRNA-synth_II_C"/>
</dbReference>
<comment type="catalytic activity">
    <reaction evidence="19">
        <text>L-lysyl-tRNA(Lys) + a 1,2-diacyl-sn-glycero-3-phospho-(1'-sn-glycerol) = a 1,2-diacyl-sn-glycero-3-phospho-1'-(3'-O-L-lysyl)-sn-glycerol + tRNA(Lys)</text>
        <dbReference type="Rhea" id="RHEA:10668"/>
        <dbReference type="Rhea" id="RHEA-COMP:9696"/>
        <dbReference type="Rhea" id="RHEA-COMP:9697"/>
        <dbReference type="ChEBI" id="CHEBI:64716"/>
        <dbReference type="ChEBI" id="CHEBI:75792"/>
        <dbReference type="ChEBI" id="CHEBI:78442"/>
        <dbReference type="ChEBI" id="CHEBI:78529"/>
        <dbReference type="EC" id="2.3.2.3"/>
    </reaction>
</comment>
<dbReference type="NCBIfam" id="TIGR00499">
    <property type="entry name" value="lysS_bact"/>
    <property type="match status" value="1"/>
</dbReference>
<dbReference type="Pfam" id="PF01336">
    <property type="entry name" value="tRNA_anti-codon"/>
    <property type="match status" value="1"/>
</dbReference>
<comment type="caution">
    <text evidence="24">The sequence shown here is derived from an EMBL/GenBank/DDBJ whole genome shotgun (WGS) entry which is preliminary data.</text>
</comment>
<evidence type="ECO:0000256" key="15">
    <source>
        <dbReference type="ARBA" id="ARBA00023146"/>
    </source>
</evidence>
<reference evidence="24" key="1">
    <citation type="journal article" date="2014" name="Int. J. Syst. Evol. Microbiol.">
        <title>Complete genome sequence of Corynebacterium casei LMG S-19264T (=DSM 44701T), isolated from a smear-ripened cheese.</title>
        <authorList>
            <consortium name="US DOE Joint Genome Institute (JGI-PGF)"/>
            <person name="Walter F."/>
            <person name="Albersmeier A."/>
            <person name="Kalinowski J."/>
            <person name="Ruckert C."/>
        </authorList>
    </citation>
    <scope>NUCLEOTIDE SEQUENCE</scope>
    <source>
        <strain evidence="24">CGMCC 1.12827</strain>
    </source>
</reference>
<comment type="similarity">
    <text evidence="3">In the C-terminal section; belongs to the class-II aminoacyl-tRNA synthetase family.</text>
</comment>
<name>A0A916WY46_9ACTN</name>
<evidence type="ECO:0000256" key="11">
    <source>
        <dbReference type="ARBA" id="ARBA00022842"/>
    </source>
</evidence>
<dbReference type="Gene3D" id="2.40.50.140">
    <property type="entry name" value="Nucleic acid-binding proteins"/>
    <property type="match status" value="1"/>
</dbReference>
<keyword evidence="8 21" id="KW-0479">Metal-binding</keyword>
<keyword evidence="4" id="KW-1003">Cell membrane</keyword>
<dbReference type="GO" id="GO:0000287">
    <property type="term" value="F:magnesium ion binding"/>
    <property type="evidence" value="ECO:0007669"/>
    <property type="project" value="UniProtKB-UniRule"/>
</dbReference>